<organism evidence="3 4">
    <name type="scientific">Halobacteroides halobius (strain ATCC 35273 / DSM 5150 / MD-1)</name>
    <dbReference type="NCBI Taxonomy" id="748449"/>
    <lineage>
        <taxon>Bacteria</taxon>
        <taxon>Bacillati</taxon>
        <taxon>Bacillota</taxon>
        <taxon>Clostridia</taxon>
        <taxon>Halanaerobiales</taxon>
        <taxon>Halobacteroidaceae</taxon>
        <taxon>Halobacteroides</taxon>
    </lineage>
</organism>
<evidence type="ECO:0000313" key="4">
    <source>
        <dbReference type="Proteomes" id="UP000010880"/>
    </source>
</evidence>
<dbReference type="Pfam" id="PF13286">
    <property type="entry name" value="HD_assoc"/>
    <property type="match status" value="1"/>
</dbReference>
<dbReference type="InterPro" id="IPR006674">
    <property type="entry name" value="HD_domain"/>
</dbReference>
<dbReference type="GO" id="GO:0006203">
    <property type="term" value="P:dGTP catabolic process"/>
    <property type="evidence" value="ECO:0007669"/>
    <property type="project" value="TreeGrafter"/>
</dbReference>
<dbReference type="HOGENOM" id="CLU_028163_0_0_9"/>
<dbReference type="CDD" id="cd00077">
    <property type="entry name" value="HDc"/>
    <property type="match status" value="1"/>
</dbReference>
<dbReference type="Gene3D" id="1.10.3210.10">
    <property type="entry name" value="Hypothetical protein af1432"/>
    <property type="match status" value="1"/>
</dbReference>
<dbReference type="OrthoDB" id="9803619at2"/>
<dbReference type="InterPro" id="IPR026875">
    <property type="entry name" value="PHydrolase_assoc_dom"/>
</dbReference>
<dbReference type="InterPro" id="IPR006261">
    <property type="entry name" value="dGTPase"/>
</dbReference>
<gene>
    <name evidence="3" type="ordered locus">Halha_0355</name>
</gene>
<dbReference type="Pfam" id="PF01966">
    <property type="entry name" value="HD"/>
    <property type="match status" value="1"/>
</dbReference>
<feature type="domain" description="HD" evidence="2">
    <location>
        <begin position="73"/>
        <end position="217"/>
    </location>
</feature>
<reference evidence="4" key="1">
    <citation type="submission" date="2012-02" db="EMBL/GenBank/DDBJ databases">
        <title>The complete genome of Halobacteroides halobius DSM 5150.</title>
        <authorList>
            <person name="Lucas S."/>
            <person name="Copeland A."/>
            <person name="Lapidus A."/>
            <person name="Glavina del Rio T."/>
            <person name="Dalin E."/>
            <person name="Tice H."/>
            <person name="Bruce D."/>
            <person name="Goodwin L."/>
            <person name="Pitluck S."/>
            <person name="Peters L."/>
            <person name="Mikhailova N."/>
            <person name="Gu W."/>
            <person name="Kyrpides N."/>
            <person name="Mavromatis K."/>
            <person name="Ivanova N."/>
            <person name="Brettin T."/>
            <person name="Detter J.C."/>
            <person name="Han C."/>
            <person name="Larimer F."/>
            <person name="Land M."/>
            <person name="Hauser L."/>
            <person name="Markowitz V."/>
            <person name="Cheng J.-F."/>
            <person name="Hugenholtz P."/>
            <person name="Woyke T."/>
            <person name="Wu D."/>
            <person name="Tindall B."/>
            <person name="Pomrenke H."/>
            <person name="Brambilla E."/>
            <person name="Klenk H.-P."/>
            <person name="Eisen J.A."/>
        </authorList>
    </citation>
    <scope>NUCLEOTIDE SEQUENCE [LARGE SCALE GENOMIC DNA]</scope>
    <source>
        <strain evidence="4">ATCC 35273 / DSM 5150 / MD-1</strain>
    </source>
</reference>
<dbReference type="PROSITE" id="PS51831">
    <property type="entry name" value="HD"/>
    <property type="match status" value="1"/>
</dbReference>
<dbReference type="PANTHER" id="PTHR11373:SF40">
    <property type="entry name" value="DEOXYGUANOSINETRIPHOSPHATE TRIPHOSPHOHYDROLASE-LIKE PROTEIN 2"/>
    <property type="match status" value="1"/>
</dbReference>
<sequence length="419" mass="49032">MESKIRLQEKVKHYKEELNNEALAERFHGPMDRRARNPFQRDYARILYSSSFRRLQGKRQLLGVRDDKFFRNRLTHSLEVAQISRAIAERLGYKKEEIYVVESCALAHDIGISPFGHYGEEILNELSQGIGGFEGNAQNLRVLMNLEKKRPDEKGLNLTYRTLLGVVKYFKKYDGQTKKFIYDQNYDQLKEILTKYDLTQRTLDVQIMDLADEIAYAAHDLEDTLSMKLFNIDEVLYEFQIKYGRESIAYQKLTKAVKQAREVAKQGEIYNSSEEYNFLFNKELTSNLVNELICDLDLVKVNKKHKQKTGTEHKYELGFKKLANLAQGLKDITFECINRTDLIKKYEKLGEKVIRGLYKVFSDQDFNADSRFLPVEFRAKDVKKRKRLIIDYIAGMMDKYAISTYEKFYGAGSLDGIYE</sequence>
<proteinExistence type="predicted"/>
<dbReference type="NCBIfam" id="TIGR01353">
    <property type="entry name" value="dGTP_triPase"/>
    <property type="match status" value="1"/>
</dbReference>
<dbReference type="SUPFAM" id="SSF109604">
    <property type="entry name" value="HD-domain/PDEase-like"/>
    <property type="match status" value="1"/>
</dbReference>
<dbReference type="PATRIC" id="fig|748449.3.peg.335"/>
<dbReference type="PANTHER" id="PTHR11373">
    <property type="entry name" value="DEOXYNUCLEOSIDE TRIPHOSPHATE TRIPHOSPHOHYDROLASE"/>
    <property type="match status" value="1"/>
</dbReference>
<protein>
    <submittedName>
        <fullName evidence="3">Deoxyguanosinetriphosphate triphosphohydrolase, putative</fullName>
    </submittedName>
</protein>
<keyword evidence="4" id="KW-1185">Reference proteome</keyword>
<evidence type="ECO:0000313" key="3">
    <source>
        <dbReference type="EMBL" id="AGB40358.1"/>
    </source>
</evidence>
<dbReference type="EMBL" id="CP003359">
    <property type="protein sequence ID" value="AGB40358.1"/>
    <property type="molecule type" value="Genomic_DNA"/>
</dbReference>
<name>L0K8C4_HALHC</name>
<dbReference type="Proteomes" id="UP000010880">
    <property type="component" value="Chromosome"/>
</dbReference>
<dbReference type="InterPro" id="IPR050135">
    <property type="entry name" value="dGTPase-like"/>
</dbReference>
<dbReference type="RefSeq" id="WP_015326084.1">
    <property type="nucleotide sequence ID" value="NC_019978.1"/>
</dbReference>
<dbReference type="AlphaFoldDB" id="L0K8C4"/>
<accession>L0K8C4</accession>
<dbReference type="eggNOG" id="COG0232">
    <property type="taxonomic scope" value="Bacteria"/>
</dbReference>
<dbReference type="GO" id="GO:0008832">
    <property type="term" value="F:dGTPase activity"/>
    <property type="evidence" value="ECO:0007669"/>
    <property type="project" value="TreeGrafter"/>
</dbReference>
<keyword evidence="1 3" id="KW-0378">Hydrolase</keyword>
<dbReference type="InterPro" id="IPR003607">
    <property type="entry name" value="HD/PDEase_dom"/>
</dbReference>
<dbReference type="SMART" id="SM00471">
    <property type="entry name" value="HDc"/>
    <property type="match status" value="1"/>
</dbReference>
<dbReference type="STRING" id="748449.Halha_0355"/>
<evidence type="ECO:0000256" key="1">
    <source>
        <dbReference type="ARBA" id="ARBA00022801"/>
    </source>
</evidence>
<dbReference type="KEGG" id="hhl:Halha_0355"/>
<evidence type="ECO:0000259" key="2">
    <source>
        <dbReference type="PROSITE" id="PS51831"/>
    </source>
</evidence>